<gene>
    <name evidence="1" type="ORF">KY290_036782</name>
</gene>
<dbReference type="EMBL" id="JAIVGD010000028">
    <property type="protein sequence ID" value="KAH0738077.1"/>
    <property type="molecule type" value="Genomic_DNA"/>
</dbReference>
<comment type="caution">
    <text evidence="1">The sequence shown here is derived from an EMBL/GenBank/DDBJ whole genome shotgun (WGS) entry which is preliminary data.</text>
</comment>
<evidence type="ECO:0000313" key="1">
    <source>
        <dbReference type="EMBL" id="KAH0738077.1"/>
    </source>
</evidence>
<keyword evidence="2" id="KW-1185">Reference proteome</keyword>
<reference evidence="1 2" key="1">
    <citation type="journal article" date="2021" name="bioRxiv">
        <title>Chromosome-scale and haplotype-resolved genome assembly of a tetraploid potato cultivar.</title>
        <authorList>
            <person name="Sun H."/>
            <person name="Jiao W.-B."/>
            <person name="Krause K."/>
            <person name="Campoy J.A."/>
            <person name="Goel M."/>
            <person name="Folz-Donahue K."/>
            <person name="Kukat C."/>
            <person name="Huettel B."/>
            <person name="Schneeberger K."/>
        </authorList>
    </citation>
    <scope>NUCLEOTIDE SEQUENCE [LARGE SCALE GENOMIC DNA]</scope>
    <source>
        <strain evidence="1">SolTubOtavaFocal</strain>
        <tissue evidence="1">Leaves</tissue>
    </source>
</reference>
<evidence type="ECO:0000313" key="2">
    <source>
        <dbReference type="Proteomes" id="UP000826656"/>
    </source>
</evidence>
<name>A0ABQ7TVC1_SOLTU</name>
<protein>
    <submittedName>
        <fullName evidence="1">Uncharacterized protein</fullName>
    </submittedName>
</protein>
<accession>A0ABQ7TVC1</accession>
<dbReference type="Proteomes" id="UP000826656">
    <property type="component" value="Unassembled WGS sequence"/>
</dbReference>
<sequence>MGGGGVYIAHDECMGKTKAVKEIEKWSKVEGQVLRKKSRATWVECGDANFKYFHAQWKSRSSHNSITSIYTEKNTKLTDPKEIEAEFIGVFTGLMGASSSELPYLNIEVVKKGECSTLQQQKKLIR</sequence>
<proteinExistence type="predicted"/>
<organism evidence="1 2">
    <name type="scientific">Solanum tuberosum</name>
    <name type="common">Potato</name>
    <dbReference type="NCBI Taxonomy" id="4113"/>
    <lineage>
        <taxon>Eukaryota</taxon>
        <taxon>Viridiplantae</taxon>
        <taxon>Streptophyta</taxon>
        <taxon>Embryophyta</taxon>
        <taxon>Tracheophyta</taxon>
        <taxon>Spermatophyta</taxon>
        <taxon>Magnoliopsida</taxon>
        <taxon>eudicotyledons</taxon>
        <taxon>Gunneridae</taxon>
        <taxon>Pentapetalae</taxon>
        <taxon>asterids</taxon>
        <taxon>lamiids</taxon>
        <taxon>Solanales</taxon>
        <taxon>Solanaceae</taxon>
        <taxon>Solanoideae</taxon>
        <taxon>Solaneae</taxon>
        <taxon>Solanum</taxon>
    </lineage>
</organism>